<name>A0A2R5FT35_NOSCO</name>
<gene>
    <name evidence="1" type="ORF">NIES4072_24990</name>
</gene>
<proteinExistence type="predicted"/>
<protein>
    <submittedName>
        <fullName evidence="1">Uncharacterized protein</fullName>
    </submittedName>
</protein>
<evidence type="ECO:0000313" key="1">
    <source>
        <dbReference type="EMBL" id="GBG18834.1"/>
    </source>
</evidence>
<dbReference type="EMBL" id="BDUD01000001">
    <property type="protein sequence ID" value="GBG18834.1"/>
    <property type="molecule type" value="Genomic_DNA"/>
</dbReference>
<accession>A0A2R5FT35</accession>
<reference evidence="1 2" key="1">
    <citation type="submission" date="2017-06" db="EMBL/GenBank/DDBJ databases">
        <title>Genome sequencing of cyanobaciteial culture collection at National Institute for Environmental Studies (NIES).</title>
        <authorList>
            <person name="Hirose Y."/>
            <person name="Shimura Y."/>
            <person name="Fujisawa T."/>
            <person name="Nakamura Y."/>
            <person name="Kawachi M."/>
        </authorList>
    </citation>
    <scope>NUCLEOTIDE SEQUENCE [LARGE SCALE GENOMIC DNA]</scope>
    <source>
        <strain evidence="1 2">NIES-4072</strain>
    </source>
</reference>
<dbReference type="AlphaFoldDB" id="A0A2R5FT35"/>
<organism evidence="1 2">
    <name type="scientific">Nostoc commune NIES-4072</name>
    <dbReference type="NCBI Taxonomy" id="2005467"/>
    <lineage>
        <taxon>Bacteria</taxon>
        <taxon>Bacillati</taxon>
        <taxon>Cyanobacteriota</taxon>
        <taxon>Cyanophyceae</taxon>
        <taxon>Nostocales</taxon>
        <taxon>Nostocaceae</taxon>
        <taxon>Nostoc</taxon>
    </lineage>
</organism>
<dbReference type="Proteomes" id="UP000245124">
    <property type="component" value="Unassembled WGS sequence"/>
</dbReference>
<evidence type="ECO:0000313" key="2">
    <source>
        <dbReference type="Proteomes" id="UP000245124"/>
    </source>
</evidence>
<keyword evidence="2" id="KW-1185">Reference proteome</keyword>
<comment type="caution">
    <text evidence="1">The sequence shown here is derived from an EMBL/GenBank/DDBJ whole genome shotgun (WGS) entry which is preliminary data.</text>
</comment>
<sequence>MQNYFSRKIIALTANKEENLQAPLFEELLDSETSKIVGGASLQPTISISEEVQINIGNIYSYPSSASVRVV</sequence>